<dbReference type="EMBL" id="QGKX02001347">
    <property type="protein sequence ID" value="KAF3526184.1"/>
    <property type="molecule type" value="Genomic_DNA"/>
</dbReference>
<name>A0A8S9PXL0_BRACR</name>
<evidence type="ECO:0000313" key="3">
    <source>
        <dbReference type="EMBL" id="KAF3526184.1"/>
    </source>
</evidence>
<comment type="caution">
    <text evidence="3">The sequence shown here is derived from an EMBL/GenBank/DDBJ whole genome shotgun (WGS) entry which is preliminary data.</text>
</comment>
<feature type="compositionally biased region" description="Low complexity" evidence="2">
    <location>
        <begin position="273"/>
        <end position="287"/>
    </location>
</feature>
<dbReference type="AlphaFoldDB" id="A0A8S9PXL0"/>
<feature type="coiled-coil region" evidence="1">
    <location>
        <begin position="5"/>
        <end position="36"/>
    </location>
</feature>
<dbReference type="Proteomes" id="UP000712600">
    <property type="component" value="Unassembled WGS sequence"/>
</dbReference>
<reference evidence="3" key="1">
    <citation type="submission" date="2019-12" db="EMBL/GenBank/DDBJ databases">
        <title>Genome sequencing and annotation of Brassica cretica.</title>
        <authorList>
            <person name="Studholme D.J."/>
            <person name="Sarris P."/>
        </authorList>
    </citation>
    <scope>NUCLEOTIDE SEQUENCE</scope>
    <source>
        <strain evidence="3">PFS-109/04</strain>
        <tissue evidence="3">Leaf</tissue>
    </source>
</reference>
<evidence type="ECO:0000256" key="2">
    <source>
        <dbReference type="SAM" id="MobiDB-lite"/>
    </source>
</evidence>
<sequence>MHLKQQQLAEIVEEFKQEISKFKQDINKALKKLEQNICKGFNKFEQALKKIEEARAQDMQLDDDEDDESFIEDDVCVVDFVFKDESFENRIRAKIGSNRVDEDFVQNLSNLLRAIFVQKQICEDSSYKQIRAKIMQTHVLEYHMEFLKTIGCIWSSNEVIRVIFGRALPGTTSRSDYMTSLCTTSRSDFPRATARSRSSFHVRRHTDLTLKRPPGATCRSRSRCSERPVGATHQGRLRPLVRRHQNRASWSDPSERPTKVAPSQSDQPRATISSRSSQSDQLKSLAF</sequence>
<organism evidence="3 4">
    <name type="scientific">Brassica cretica</name>
    <name type="common">Mustard</name>
    <dbReference type="NCBI Taxonomy" id="69181"/>
    <lineage>
        <taxon>Eukaryota</taxon>
        <taxon>Viridiplantae</taxon>
        <taxon>Streptophyta</taxon>
        <taxon>Embryophyta</taxon>
        <taxon>Tracheophyta</taxon>
        <taxon>Spermatophyta</taxon>
        <taxon>Magnoliopsida</taxon>
        <taxon>eudicotyledons</taxon>
        <taxon>Gunneridae</taxon>
        <taxon>Pentapetalae</taxon>
        <taxon>rosids</taxon>
        <taxon>malvids</taxon>
        <taxon>Brassicales</taxon>
        <taxon>Brassicaceae</taxon>
        <taxon>Brassiceae</taxon>
        <taxon>Brassica</taxon>
    </lineage>
</organism>
<keyword evidence="1" id="KW-0175">Coiled coil</keyword>
<feature type="region of interest" description="Disordered" evidence="2">
    <location>
        <begin position="188"/>
        <end position="287"/>
    </location>
</feature>
<protein>
    <submittedName>
        <fullName evidence="3">Uncharacterized protein</fullName>
    </submittedName>
</protein>
<feature type="compositionally biased region" description="Basic residues" evidence="2">
    <location>
        <begin position="235"/>
        <end position="246"/>
    </location>
</feature>
<proteinExistence type="predicted"/>
<feature type="compositionally biased region" description="Polar residues" evidence="2">
    <location>
        <begin position="261"/>
        <end position="272"/>
    </location>
</feature>
<accession>A0A8S9PXL0</accession>
<evidence type="ECO:0000313" key="4">
    <source>
        <dbReference type="Proteomes" id="UP000712600"/>
    </source>
</evidence>
<gene>
    <name evidence="3" type="ORF">F2Q69_00051259</name>
</gene>
<evidence type="ECO:0000256" key="1">
    <source>
        <dbReference type="SAM" id="Coils"/>
    </source>
</evidence>